<accession>A0ABT9BFX4</accession>
<dbReference type="RefSeq" id="WP_305008583.1">
    <property type="nucleotide sequence ID" value="NZ_JAUQSY010000017.1"/>
</dbReference>
<gene>
    <name evidence="1" type="ORF">Q5H93_20590</name>
</gene>
<keyword evidence="2" id="KW-1185">Reference proteome</keyword>
<dbReference type="Proteomes" id="UP001176429">
    <property type="component" value="Unassembled WGS sequence"/>
</dbReference>
<evidence type="ECO:0000313" key="2">
    <source>
        <dbReference type="Proteomes" id="UP001176429"/>
    </source>
</evidence>
<name>A0ABT9BFX4_9BACT</name>
<dbReference type="EMBL" id="JAUQSY010000017">
    <property type="protein sequence ID" value="MDO7877156.1"/>
    <property type="molecule type" value="Genomic_DNA"/>
</dbReference>
<organism evidence="1 2">
    <name type="scientific">Hymenobacter aranciens</name>
    <dbReference type="NCBI Taxonomy" id="3063996"/>
    <lineage>
        <taxon>Bacteria</taxon>
        <taxon>Pseudomonadati</taxon>
        <taxon>Bacteroidota</taxon>
        <taxon>Cytophagia</taxon>
        <taxon>Cytophagales</taxon>
        <taxon>Hymenobacteraceae</taxon>
        <taxon>Hymenobacter</taxon>
    </lineage>
</organism>
<protein>
    <submittedName>
        <fullName evidence="1">Uncharacterized protein</fullName>
    </submittedName>
</protein>
<evidence type="ECO:0000313" key="1">
    <source>
        <dbReference type="EMBL" id="MDO7877156.1"/>
    </source>
</evidence>
<reference evidence="1" key="1">
    <citation type="submission" date="2023-07" db="EMBL/GenBank/DDBJ databases">
        <authorList>
            <person name="Kim M.K."/>
        </authorList>
    </citation>
    <scope>NUCLEOTIDE SEQUENCE</scope>
    <source>
        <strain evidence="1">ASUV-10-1</strain>
    </source>
</reference>
<comment type="caution">
    <text evidence="1">The sequence shown here is derived from an EMBL/GenBank/DDBJ whole genome shotgun (WGS) entry which is preliminary data.</text>
</comment>
<proteinExistence type="predicted"/>
<sequence length="232" mass="25478">MQTQFYLPNGDEERKTWLDNFAAKLPLYSSKYGITPETMKDVQLGQLWWAAILDYQSQFTHFGNTITAFKTALRNGLDAGATLSALTVPTPTLPAEQPQPGIFALVSNIATTIKNNPKYSVADGNDLGIEGTPLPKPNPSSLVPDLSVVRGSGGHPELKWHKYNMPLLDICVDRTDGQGWQKLDTSDQTRYTDTHALPAAGTAVVWRYKAIYKQKGAQVGQWCEPVLVAVMG</sequence>